<feature type="domain" description="PAC" evidence="8">
    <location>
        <begin position="78"/>
        <end position="132"/>
    </location>
</feature>
<dbReference type="PANTHER" id="PTHR43711">
    <property type="entry name" value="TWO-COMPONENT HISTIDINE KINASE"/>
    <property type="match status" value="1"/>
</dbReference>
<dbReference type="EC" id="2.7.13.3" evidence="2"/>
<dbReference type="InterPro" id="IPR003661">
    <property type="entry name" value="HisK_dim/P_dom"/>
</dbReference>
<dbReference type="SMART" id="SM00086">
    <property type="entry name" value="PAC"/>
    <property type="match status" value="1"/>
</dbReference>
<evidence type="ECO:0000259" key="6">
    <source>
        <dbReference type="PROSITE" id="PS50109"/>
    </source>
</evidence>
<feature type="domain" description="Histidine kinase" evidence="6">
    <location>
        <begin position="143"/>
        <end position="358"/>
    </location>
</feature>
<dbReference type="InterPro" id="IPR000700">
    <property type="entry name" value="PAS-assoc_C"/>
</dbReference>
<organism evidence="9 10">
    <name type="scientific">Hydrogenimonas thermophila</name>
    <dbReference type="NCBI Taxonomy" id="223786"/>
    <lineage>
        <taxon>Bacteria</taxon>
        <taxon>Pseudomonadati</taxon>
        <taxon>Campylobacterota</taxon>
        <taxon>Epsilonproteobacteria</taxon>
        <taxon>Campylobacterales</taxon>
        <taxon>Hydrogenimonadaceae</taxon>
        <taxon>Hydrogenimonas</taxon>
    </lineage>
</organism>
<dbReference type="Pfam" id="PF00512">
    <property type="entry name" value="HisKA"/>
    <property type="match status" value="1"/>
</dbReference>
<dbReference type="CDD" id="cd00082">
    <property type="entry name" value="HisKA"/>
    <property type="match status" value="1"/>
</dbReference>
<dbReference type="EMBL" id="FOXB01000002">
    <property type="protein sequence ID" value="SFO92105.1"/>
    <property type="molecule type" value="Genomic_DNA"/>
</dbReference>
<evidence type="ECO:0000313" key="9">
    <source>
        <dbReference type="EMBL" id="SFO92105.1"/>
    </source>
</evidence>
<dbReference type="SMART" id="SM00091">
    <property type="entry name" value="PAS"/>
    <property type="match status" value="1"/>
</dbReference>
<dbReference type="STRING" id="223786.SAMN05216234_10231"/>
<evidence type="ECO:0000259" key="7">
    <source>
        <dbReference type="PROSITE" id="PS50112"/>
    </source>
</evidence>
<evidence type="ECO:0000259" key="8">
    <source>
        <dbReference type="PROSITE" id="PS50113"/>
    </source>
</evidence>
<dbReference type="AlphaFoldDB" id="A0A1I5L4D3"/>
<dbReference type="PROSITE" id="PS50109">
    <property type="entry name" value="HIS_KIN"/>
    <property type="match status" value="1"/>
</dbReference>
<dbReference type="SUPFAM" id="SSF47384">
    <property type="entry name" value="Homodimeric domain of signal transducing histidine kinase"/>
    <property type="match status" value="1"/>
</dbReference>
<dbReference type="Gene3D" id="3.30.565.10">
    <property type="entry name" value="Histidine kinase-like ATPase, C-terminal domain"/>
    <property type="match status" value="1"/>
</dbReference>
<feature type="domain" description="PAS" evidence="7">
    <location>
        <begin position="8"/>
        <end position="77"/>
    </location>
</feature>
<dbReference type="SUPFAM" id="SSF55785">
    <property type="entry name" value="PYP-like sensor domain (PAS domain)"/>
    <property type="match status" value="1"/>
</dbReference>
<evidence type="ECO:0000256" key="5">
    <source>
        <dbReference type="ARBA" id="ARBA00023012"/>
    </source>
</evidence>
<dbReference type="CDD" id="cd00130">
    <property type="entry name" value="PAS"/>
    <property type="match status" value="1"/>
</dbReference>
<protein>
    <recommendedName>
        <fullName evidence="2">histidine kinase</fullName>
        <ecNumber evidence="2">2.7.13.3</ecNumber>
    </recommendedName>
</protein>
<dbReference type="SUPFAM" id="SSF55874">
    <property type="entry name" value="ATPase domain of HSP90 chaperone/DNA topoisomerase II/histidine kinase"/>
    <property type="match status" value="1"/>
</dbReference>
<dbReference type="SMART" id="SM00388">
    <property type="entry name" value="HisKA"/>
    <property type="match status" value="1"/>
</dbReference>
<dbReference type="Proteomes" id="UP000199227">
    <property type="component" value="Unassembled WGS sequence"/>
</dbReference>
<comment type="catalytic activity">
    <reaction evidence="1">
        <text>ATP + protein L-histidine = ADP + protein N-phospho-L-histidine.</text>
        <dbReference type="EC" id="2.7.13.3"/>
    </reaction>
</comment>
<evidence type="ECO:0000256" key="3">
    <source>
        <dbReference type="ARBA" id="ARBA00022679"/>
    </source>
</evidence>
<name>A0A1I5L4D3_9BACT</name>
<dbReference type="RefSeq" id="WP_092910036.1">
    <property type="nucleotide sequence ID" value="NZ_FOXB01000002.1"/>
</dbReference>
<dbReference type="PROSITE" id="PS50113">
    <property type="entry name" value="PAC"/>
    <property type="match status" value="1"/>
</dbReference>
<dbReference type="InterPro" id="IPR001610">
    <property type="entry name" value="PAC"/>
</dbReference>
<dbReference type="InterPro" id="IPR035965">
    <property type="entry name" value="PAS-like_dom_sf"/>
</dbReference>
<dbReference type="InterPro" id="IPR036097">
    <property type="entry name" value="HisK_dim/P_sf"/>
</dbReference>
<dbReference type="NCBIfam" id="TIGR00229">
    <property type="entry name" value="sensory_box"/>
    <property type="match status" value="1"/>
</dbReference>
<keyword evidence="5" id="KW-0902">Two-component regulatory system</keyword>
<keyword evidence="3" id="KW-0808">Transferase</keyword>
<evidence type="ECO:0000313" key="10">
    <source>
        <dbReference type="Proteomes" id="UP000199227"/>
    </source>
</evidence>
<evidence type="ECO:0000256" key="1">
    <source>
        <dbReference type="ARBA" id="ARBA00000085"/>
    </source>
</evidence>
<dbReference type="OrthoDB" id="177675at2"/>
<dbReference type="PROSITE" id="PS50112">
    <property type="entry name" value="PAS"/>
    <property type="match status" value="1"/>
</dbReference>
<dbReference type="PANTHER" id="PTHR43711:SF1">
    <property type="entry name" value="HISTIDINE KINASE 1"/>
    <property type="match status" value="1"/>
</dbReference>
<accession>A0A1I5L4D3</accession>
<dbReference type="InterPro" id="IPR003594">
    <property type="entry name" value="HATPase_dom"/>
</dbReference>
<evidence type="ECO:0000256" key="4">
    <source>
        <dbReference type="ARBA" id="ARBA00022777"/>
    </source>
</evidence>
<dbReference type="InterPro" id="IPR005467">
    <property type="entry name" value="His_kinase_dom"/>
</dbReference>
<reference evidence="9 10" key="1">
    <citation type="submission" date="2016-10" db="EMBL/GenBank/DDBJ databases">
        <authorList>
            <person name="de Groot N.N."/>
        </authorList>
    </citation>
    <scope>NUCLEOTIDE SEQUENCE [LARGE SCALE GENOMIC DNA]</scope>
    <source>
        <strain evidence="9 10">EP1-55-1</strain>
    </source>
</reference>
<dbReference type="Gene3D" id="1.10.287.130">
    <property type="match status" value="1"/>
</dbReference>
<dbReference type="Pfam" id="PF02518">
    <property type="entry name" value="HATPase_c"/>
    <property type="match status" value="1"/>
</dbReference>
<proteinExistence type="predicted"/>
<dbReference type="Pfam" id="PF08447">
    <property type="entry name" value="PAS_3"/>
    <property type="match status" value="1"/>
</dbReference>
<keyword evidence="10" id="KW-1185">Reference proteome</keyword>
<evidence type="ECO:0000256" key="2">
    <source>
        <dbReference type="ARBA" id="ARBA00012438"/>
    </source>
</evidence>
<keyword evidence="4" id="KW-0418">Kinase</keyword>
<dbReference type="InterPro" id="IPR036890">
    <property type="entry name" value="HATPase_C_sf"/>
</dbReference>
<dbReference type="InterPro" id="IPR050736">
    <property type="entry name" value="Sensor_HK_Regulatory"/>
</dbReference>
<dbReference type="Gene3D" id="3.30.450.20">
    <property type="entry name" value="PAS domain"/>
    <property type="match status" value="1"/>
</dbReference>
<sequence>MNEQNIHLLEQYRKALDETAIVSKTDKHGIITFVNDKFCKISGYSEEELIGKPHNIVRHPDTPKSLFKELWKTILAKKTFKGIIKNRKKDGSYYYVDSTIIPIMNENGEIIEFIAVRYDVTELIDKRQEAIAANRAKEVFLSRISHELRTPLNAIIGFSQILENKDDIPEYAKSFLNKIKTSGKHLLALINEMIDFSKISSGNIKYTPHHFKVNGFLNDIKEKIYPIAKEKSIDLIIPNIEEDTIIGDHNLLKVAITSLLINAIKLSPNNHNIYLSFIKEHNKGVFTIDYFGNKIDEDEAKILSKQVDDIYYNNTQNPMALNLELSIAKKVIDLHNGKLSIISKDKKNSFIISIPLKDKL</sequence>
<gene>
    <name evidence="9" type="ORF">SAMN05216234_10231</name>
</gene>
<dbReference type="InterPro" id="IPR000014">
    <property type="entry name" value="PAS"/>
</dbReference>
<dbReference type="GO" id="GO:0000155">
    <property type="term" value="F:phosphorelay sensor kinase activity"/>
    <property type="evidence" value="ECO:0007669"/>
    <property type="project" value="InterPro"/>
</dbReference>
<dbReference type="InterPro" id="IPR013655">
    <property type="entry name" value="PAS_fold_3"/>
</dbReference>